<dbReference type="EC" id="2.7.10.1" evidence="3"/>
<dbReference type="InterPro" id="IPR013151">
    <property type="entry name" value="Immunoglobulin_dom"/>
</dbReference>
<dbReference type="KEGG" id="dpte:113795735"/>
<dbReference type="PANTHER" id="PTHR24416:SF600">
    <property type="entry name" value="PDGF- AND VEGF-RECEPTOR RELATED, ISOFORM J"/>
    <property type="match status" value="1"/>
</dbReference>
<dbReference type="FunFam" id="3.30.200.20:FF:000384">
    <property type="entry name" value="Receptor protein-tyrosine kinase"/>
    <property type="match status" value="1"/>
</dbReference>
<keyword evidence="19" id="KW-0460">Magnesium</keyword>
<evidence type="ECO:0000256" key="11">
    <source>
        <dbReference type="ARBA" id="ARBA00023137"/>
    </source>
</evidence>
<dbReference type="InterPro" id="IPR008266">
    <property type="entry name" value="Tyr_kinase_AS"/>
</dbReference>
<dbReference type="SUPFAM" id="SSF56112">
    <property type="entry name" value="Protein kinase-like (PK-like)"/>
    <property type="match status" value="1"/>
</dbReference>
<dbReference type="GO" id="GO:0048468">
    <property type="term" value="P:cell development"/>
    <property type="evidence" value="ECO:0007669"/>
    <property type="project" value="UniProtKB-ARBA"/>
</dbReference>
<dbReference type="InterPro" id="IPR050122">
    <property type="entry name" value="RTK"/>
</dbReference>
<feature type="binding site" evidence="18 20">
    <location>
        <position position="1064"/>
    </location>
    <ligand>
        <name>ATP</name>
        <dbReference type="ChEBI" id="CHEBI:30616"/>
    </ligand>
</feature>
<dbReference type="InterPro" id="IPR003598">
    <property type="entry name" value="Ig_sub2"/>
</dbReference>
<keyword evidence="19" id="KW-0479">Metal-binding</keyword>
<dbReference type="GO" id="GO:0030182">
    <property type="term" value="P:neuron differentiation"/>
    <property type="evidence" value="ECO:0007669"/>
    <property type="project" value="UniProtKB-ARBA"/>
</dbReference>
<accession>A0A6P6Y8G7</accession>
<evidence type="ECO:0000313" key="25">
    <source>
        <dbReference type="Proteomes" id="UP000515146"/>
    </source>
</evidence>
<proteinExistence type="predicted"/>
<feature type="region of interest" description="Disordered" evidence="21">
    <location>
        <begin position="1261"/>
        <end position="1292"/>
    </location>
</feature>
<evidence type="ECO:0000256" key="6">
    <source>
        <dbReference type="ARBA" id="ARBA00022741"/>
    </source>
</evidence>
<keyword evidence="22" id="KW-0732">Signal</keyword>
<dbReference type="InterPro" id="IPR011009">
    <property type="entry name" value="Kinase-like_dom_sf"/>
</dbReference>
<evidence type="ECO:0000256" key="12">
    <source>
        <dbReference type="ARBA" id="ARBA00023157"/>
    </source>
</evidence>
<dbReference type="GO" id="GO:0012505">
    <property type="term" value="C:endomembrane system"/>
    <property type="evidence" value="ECO:0007669"/>
    <property type="project" value="UniProtKB-SubCell"/>
</dbReference>
<dbReference type="PROSITE" id="PS50011">
    <property type="entry name" value="PROTEIN_KINASE_DOM"/>
    <property type="match status" value="1"/>
</dbReference>
<dbReference type="OrthoDB" id="535945at2759"/>
<evidence type="ECO:0000256" key="10">
    <source>
        <dbReference type="ARBA" id="ARBA00023136"/>
    </source>
</evidence>
<feature type="binding site" evidence="18">
    <location>
        <begin position="1035"/>
        <end position="1042"/>
    </location>
    <ligand>
        <name>ATP</name>
        <dbReference type="ChEBI" id="CHEBI:30616"/>
    </ligand>
</feature>
<evidence type="ECO:0000256" key="3">
    <source>
        <dbReference type="ARBA" id="ARBA00011902"/>
    </source>
</evidence>
<feature type="compositionally biased region" description="Polar residues" evidence="21">
    <location>
        <begin position="1270"/>
        <end position="1279"/>
    </location>
</feature>
<evidence type="ECO:0000256" key="4">
    <source>
        <dbReference type="ARBA" id="ARBA00022679"/>
    </source>
</evidence>
<organism evidence="25 26">
    <name type="scientific">Dermatophagoides pteronyssinus</name>
    <name type="common">European house dust mite</name>
    <dbReference type="NCBI Taxonomy" id="6956"/>
    <lineage>
        <taxon>Eukaryota</taxon>
        <taxon>Metazoa</taxon>
        <taxon>Ecdysozoa</taxon>
        <taxon>Arthropoda</taxon>
        <taxon>Chelicerata</taxon>
        <taxon>Arachnida</taxon>
        <taxon>Acari</taxon>
        <taxon>Acariformes</taxon>
        <taxon>Sarcoptiformes</taxon>
        <taxon>Astigmata</taxon>
        <taxon>Psoroptidia</taxon>
        <taxon>Analgoidea</taxon>
        <taxon>Pyroglyphidae</taxon>
        <taxon>Dermatophagoidinae</taxon>
        <taxon>Dermatophagoides</taxon>
    </lineage>
</organism>
<evidence type="ECO:0000256" key="16">
    <source>
        <dbReference type="ARBA" id="ARBA00051243"/>
    </source>
</evidence>
<feature type="domain" description="Ig-like" evidence="24">
    <location>
        <begin position="848"/>
        <end position="934"/>
    </location>
</feature>
<dbReference type="GO" id="GO:0007169">
    <property type="term" value="P:cell surface receptor protein tyrosine kinase signaling pathway"/>
    <property type="evidence" value="ECO:0007669"/>
    <property type="project" value="TreeGrafter"/>
</dbReference>
<evidence type="ECO:0000256" key="7">
    <source>
        <dbReference type="ARBA" id="ARBA00022777"/>
    </source>
</evidence>
<dbReference type="SUPFAM" id="SSF48726">
    <property type="entry name" value="Immunoglobulin"/>
    <property type="match status" value="4"/>
</dbReference>
<protein>
    <recommendedName>
        <fullName evidence="3">receptor protein-tyrosine kinase</fullName>
        <ecNumber evidence="3">2.7.10.1</ecNumber>
    </recommendedName>
</protein>
<keyword evidence="8 18" id="KW-0067">ATP-binding</keyword>
<evidence type="ECO:0000259" key="24">
    <source>
        <dbReference type="PROSITE" id="PS50835"/>
    </source>
</evidence>
<dbReference type="InterPro" id="IPR013098">
    <property type="entry name" value="Ig_I-set"/>
</dbReference>
<feature type="signal peptide" evidence="22">
    <location>
        <begin position="1"/>
        <end position="22"/>
    </location>
</feature>
<dbReference type="FunCoup" id="A0A6P6Y8G7">
    <property type="interactions" value="142"/>
</dbReference>
<dbReference type="Pfam" id="PF00047">
    <property type="entry name" value="ig"/>
    <property type="match status" value="1"/>
</dbReference>
<keyword evidence="13" id="KW-0675">Receptor</keyword>
<dbReference type="InterPro" id="IPR001245">
    <property type="entry name" value="Ser-Thr/Tyr_kinase_cat_dom"/>
</dbReference>
<evidence type="ECO:0000256" key="2">
    <source>
        <dbReference type="ARBA" id="ARBA00004308"/>
    </source>
</evidence>
<keyword evidence="10" id="KW-0472">Membrane</keyword>
<feature type="binding site" evidence="19">
    <location>
        <position position="1330"/>
    </location>
    <ligand>
        <name>Mg(2+)</name>
        <dbReference type="ChEBI" id="CHEBI:18420"/>
    </ligand>
</feature>
<feature type="chain" id="PRO_5027565226" description="receptor protein-tyrosine kinase" evidence="22">
    <location>
        <begin position="23"/>
        <end position="1432"/>
    </location>
</feature>
<evidence type="ECO:0000256" key="18">
    <source>
        <dbReference type="PIRSR" id="PIRSR000615-2"/>
    </source>
</evidence>
<evidence type="ECO:0000256" key="20">
    <source>
        <dbReference type="PROSITE-ProRule" id="PRU10141"/>
    </source>
</evidence>
<keyword evidence="9" id="KW-1133">Transmembrane helix</keyword>
<dbReference type="Gene3D" id="3.30.200.20">
    <property type="entry name" value="Phosphorylase Kinase, domain 1"/>
    <property type="match status" value="1"/>
</dbReference>
<feature type="domain" description="Protein kinase" evidence="23">
    <location>
        <begin position="1028"/>
        <end position="1432"/>
    </location>
</feature>
<dbReference type="InterPro" id="IPR013783">
    <property type="entry name" value="Ig-like_fold"/>
</dbReference>
<feature type="binding site" evidence="19">
    <location>
        <position position="1343"/>
    </location>
    <ligand>
        <name>Mg(2+)</name>
        <dbReference type="ChEBI" id="CHEBI:18420"/>
    </ligand>
</feature>
<evidence type="ECO:0000256" key="22">
    <source>
        <dbReference type="SAM" id="SignalP"/>
    </source>
</evidence>
<keyword evidence="14" id="KW-0325">Glycoprotein</keyword>
<evidence type="ECO:0000256" key="17">
    <source>
        <dbReference type="PIRSR" id="PIRSR000615-1"/>
    </source>
</evidence>
<evidence type="ECO:0000256" key="13">
    <source>
        <dbReference type="ARBA" id="ARBA00023170"/>
    </source>
</evidence>
<dbReference type="GO" id="GO:0004714">
    <property type="term" value="F:transmembrane receptor protein tyrosine kinase activity"/>
    <property type="evidence" value="ECO:0007669"/>
    <property type="project" value="UniProtKB-EC"/>
</dbReference>
<dbReference type="InterPro" id="IPR003599">
    <property type="entry name" value="Ig_sub"/>
</dbReference>
<keyword evidence="6 18" id="KW-0547">Nucleotide-binding</keyword>
<dbReference type="PANTHER" id="PTHR24416">
    <property type="entry name" value="TYROSINE-PROTEIN KINASE RECEPTOR"/>
    <property type="match status" value="1"/>
</dbReference>
<keyword evidence="4" id="KW-0808">Transferase</keyword>
<dbReference type="FunFam" id="1.10.510.10:FF:001512">
    <property type="entry name" value="Receptor tyrosine-protein kinase erbB-2"/>
    <property type="match status" value="1"/>
</dbReference>
<evidence type="ECO:0000256" key="14">
    <source>
        <dbReference type="ARBA" id="ARBA00023180"/>
    </source>
</evidence>
<gene>
    <name evidence="26" type="primary">LOC113795735</name>
</gene>
<feature type="domain" description="Ig-like" evidence="24">
    <location>
        <begin position="718"/>
        <end position="824"/>
    </location>
</feature>
<evidence type="ECO:0000256" key="8">
    <source>
        <dbReference type="ARBA" id="ARBA00022840"/>
    </source>
</evidence>
<keyword evidence="11" id="KW-0829">Tyrosine-protein kinase</keyword>
<dbReference type="SMART" id="SM00408">
    <property type="entry name" value="IGc2"/>
    <property type="match status" value="3"/>
</dbReference>
<dbReference type="Gene3D" id="1.10.510.10">
    <property type="entry name" value="Transferase(Phosphotransferase) domain 1"/>
    <property type="match status" value="1"/>
</dbReference>
<evidence type="ECO:0000256" key="19">
    <source>
        <dbReference type="PIRSR" id="PIRSR000615-3"/>
    </source>
</evidence>
<dbReference type="OMA" id="RPLIRWY"/>
<keyword evidence="15" id="KW-0393">Immunoglobulin domain</keyword>
<evidence type="ECO:0000313" key="26">
    <source>
        <dbReference type="RefSeq" id="XP_027201748.1"/>
    </source>
</evidence>
<keyword evidence="12" id="KW-1015">Disulfide bond</keyword>
<dbReference type="GO" id="GO:0051130">
    <property type="term" value="P:positive regulation of cellular component organization"/>
    <property type="evidence" value="ECO:0007669"/>
    <property type="project" value="UniProtKB-ARBA"/>
</dbReference>
<dbReference type="Pfam" id="PF07714">
    <property type="entry name" value="PK_Tyr_Ser-Thr"/>
    <property type="match status" value="1"/>
</dbReference>
<dbReference type="SMART" id="SM00409">
    <property type="entry name" value="IG"/>
    <property type="match status" value="5"/>
</dbReference>
<dbReference type="SMART" id="SM00219">
    <property type="entry name" value="TyrKc"/>
    <property type="match status" value="1"/>
</dbReference>
<dbReference type="InterPro" id="IPR000719">
    <property type="entry name" value="Prot_kinase_dom"/>
</dbReference>
<dbReference type="InterPro" id="IPR020635">
    <property type="entry name" value="Tyr_kinase_cat_dom"/>
</dbReference>
<comment type="catalytic activity">
    <reaction evidence="16">
        <text>L-tyrosyl-[protein] + ATP = O-phospho-L-tyrosyl-[protein] + ADP + H(+)</text>
        <dbReference type="Rhea" id="RHEA:10596"/>
        <dbReference type="Rhea" id="RHEA-COMP:10136"/>
        <dbReference type="Rhea" id="RHEA-COMP:20101"/>
        <dbReference type="ChEBI" id="CHEBI:15378"/>
        <dbReference type="ChEBI" id="CHEBI:30616"/>
        <dbReference type="ChEBI" id="CHEBI:46858"/>
        <dbReference type="ChEBI" id="CHEBI:61978"/>
        <dbReference type="ChEBI" id="CHEBI:456216"/>
        <dbReference type="EC" id="2.7.10.1"/>
    </reaction>
</comment>
<dbReference type="GO" id="GO:0050793">
    <property type="term" value="P:regulation of developmental process"/>
    <property type="evidence" value="ECO:0007669"/>
    <property type="project" value="UniProtKB-ARBA"/>
</dbReference>
<dbReference type="Proteomes" id="UP000515146">
    <property type="component" value="Unplaced"/>
</dbReference>
<dbReference type="RefSeq" id="XP_027201748.1">
    <property type="nucleotide sequence ID" value="XM_027345947.1"/>
</dbReference>
<dbReference type="InterPro" id="IPR007110">
    <property type="entry name" value="Ig-like_dom"/>
</dbReference>
<dbReference type="PIRSF" id="PIRSF000615">
    <property type="entry name" value="TyrPK_CSF1-R"/>
    <property type="match status" value="1"/>
</dbReference>
<feature type="domain" description="Ig-like" evidence="24">
    <location>
        <begin position="360"/>
        <end position="463"/>
    </location>
</feature>
<feature type="active site" description="Proton acceptor" evidence="17">
    <location>
        <position position="1325"/>
    </location>
</feature>
<keyword evidence="7" id="KW-0418">Kinase</keyword>
<evidence type="ECO:0000259" key="23">
    <source>
        <dbReference type="PROSITE" id="PS50011"/>
    </source>
</evidence>
<comment type="subcellular location">
    <subcellularLocation>
        <location evidence="2">Endomembrane system</location>
    </subcellularLocation>
    <subcellularLocation>
        <location evidence="1">Membrane</location>
        <topology evidence="1">Single-pass membrane protein</topology>
    </subcellularLocation>
</comment>
<reference evidence="26" key="1">
    <citation type="submission" date="2025-08" db="UniProtKB">
        <authorList>
            <consortium name="RefSeq"/>
        </authorList>
    </citation>
    <scope>IDENTIFICATION</scope>
    <source>
        <strain evidence="26">Airmid</strain>
    </source>
</reference>
<evidence type="ECO:0000256" key="21">
    <source>
        <dbReference type="SAM" id="MobiDB-lite"/>
    </source>
</evidence>
<keyword evidence="25" id="KW-1185">Reference proteome</keyword>
<evidence type="ECO:0000256" key="1">
    <source>
        <dbReference type="ARBA" id="ARBA00004167"/>
    </source>
</evidence>
<keyword evidence="5" id="KW-0812">Transmembrane</keyword>
<dbReference type="InterPro" id="IPR017441">
    <property type="entry name" value="Protein_kinase_ATP_BS"/>
</dbReference>
<dbReference type="GO" id="GO:0005524">
    <property type="term" value="F:ATP binding"/>
    <property type="evidence" value="ECO:0007669"/>
    <property type="project" value="UniProtKB-UniRule"/>
</dbReference>
<dbReference type="Gene3D" id="2.60.40.10">
    <property type="entry name" value="Immunoglobulins"/>
    <property type="match status" value="7"/>
</dbReference>
<sequence>MLFSINYHHISIVWTILTFVAGVPNTLSIRHHFDDNHQNDHYIIESPQSQPSPPSSISNSNEISVYMPTWTTISPKIVLISHQIDSGSNSDTIDISAKSTIHLRCTGQRKLYWTFPNNRLEPFEQSANISIINSCDYDDGINDDNNDDDESDKRNSNHHRIDFLWTNKCKSDVIIYDVQYYMTGFYLCHYNQQQQSESTISNDGNHQLTEIYNQPSSSTTTKKISHDSIDKIFIFINDPEHLIVPYENVEEYMFLALFQSYPATIPCRPTYSKAEVTLWKESDNNQYQYQLIQIKPNSSLGITYDPRKGFHFDYPRWDSSVLECRYRINITDNNNGQYQQYEAKSTISLHWSILPIELHPIIDDQQARHIFINDTFTLRCFVHIDIGVIIVVDWDYPQQQPNQTKRILKSSAETTRQLVNNNSYDTVAINITVFNATKNDEGIYRCNATDGNGRTFSATKRIVIFDEHLVSSVNFTKDFHEPIIGECDHDIHFTIQAYAFPDISFINLFWYKDNNPLLINTNDSHIQMNLMNFSDENQTQITLYIISARPSDSGVYTLVGQTSWSSSQQQQQQNESITNKISIPVYIEGDIEILIENHQNFYQLNHTYELLCKSYGYPHPSIQWQWHPCETVHSCLNDDDHNDDNQIKWYNITTSSSMLNQDNDAKIIRINNETIVPYLNKSRLALKAQQSGVYRCLSTLINMNNDNNHTIVKHQEIPFIVMDDEDLFKITSSTNEPTVNDTIILTCKASVYRYSQLWWVNTRLDTDVINPVNVNTMLEQKNQSNDPLIESISLSNDQNEYSLSSTLILTSVTLNHSSLFTCEAVLLFDALKIERKEFFLDVKEITSPIIIETNMNESIIEEEYNSQTELRCYIEGRPRPKIEWYRNDQPLQFDHHDSGVRIYDKGQRIVFTRLLAKDSGLYVCRGRNRGGEVTCAVLLKVIGNMDHTSIDLLPIIVYSIMGAITIIMACLIGKRIRDEKLQRRELEFFSKTLFEQGQMQLFNPDMPLDEQIDLLPYDSRFEFPKERLILGRTLGQGAFGRVVKAQAIGLDESDESESTTVAVKMLKERADSNQRKALMAELKILIHLGRHLNIVNLLGAVTKNLVKGELLVIVEYCQFGNLRHYLIANRDNFINQLNPLNGKIDRSIIRNGVGIQQQSVLYQNVDILTPSTPDSPNNKDRFDYFIANNNNGCNGISYVDLLHRQQQQLTMTNSNGDYINTTNSQYTINNGIMNQVVSNTTGIAYYNANYGNLGIGNSNNKNSNIGNGQPSGKRSSTSNRFQRQWSSISQRRQGRTVTTSDLICWAFQCSRGMDYLTMRKLIHRDLAARNVLLASNNVVKICDFGLAKDVYKYDNYIKKDDGPLPIKWMAIESISDKIFTSKSDVWSYGILLWELFTLGKTPYPGVEIDEEFYKRLKNGYRMEKPDYASEEM</sequence>
<evidence type="ECO:0000256" key="5">
    <source>
        <dbReference type="ARBA" id="ARBA00022692"/>
    </source>
</evidence>
<name>A0A6P6Y8G7_DERPT</name>
<dbReference type="GO" id="GO:0043235">
    <property type="term" value="C:receptor complex"/>
    <property type="evidence" value="ECO:0007669"/>
    <property type="project" value="TreeGrafter"/>
</dbReference>
<feature type="compositionally biased region" description="Low complexity" evidence="21">
    <location>
        <begin position="1280"/>
        <end position="1291"/>
    </location>
</feature>
<dbReference type="InParanoid" id="A0A6P6Y8G7"/>
<dbReference type="PROSITE" id="PS00109">
    <property type="entry name" value="PROTEIN_KINASE_TYR"/>
    <property type="match status" value="1"/>
</dbReference>
<dbReference type="GO" id="GO:0005886">
    <property type="term" value="C:plasma membrane"/>
    <property type="evidence" value="ECO:0007669"/>
    <property type="project" value="TreeGrafter"/>
</dbReference>
<feature type="binding site" evidence="18">
    <location>
        <position position="1329"/>
    </location>
    <ligand>
        <name>ATP</name>
        <dbReference type="ChEBI" id="CHEBI:30616"/>
    </ligand>
</feature>
<dbReference type="GO" id="GO:0046872">
    <property type="term" value="F:metal ion binding"/>
    <property type="evidence" value="ECO:0007669"/>
    <property type="project" value="UniProtKB-KW"/>
</dbReference>
<dbReference type="InterPro" id="IPR036179">
    <property type="entry name" value="Ig-like_dom_sf"/>
</dbReference>
<dbReference type="PROSITE" id="PS00107">
    <property type="entry name" value="PROTEIN_KINASE_ATP"/>
    <property type="match status" value="1"/>
</dbReference>
<dbReference type="Pfam" id="PF07679">
    <property type="entry name" value="I-set"/>
    <property type="match status" value="1"/>
</dbReference>
<dbReference type="PROSITE" id="PS50835">
    <property type="entry name" value="IG_LIKE"/>
    <property type="match status" value="3"/>
</dbReference>
<evidence type="ECO:0000256" key="15">
    <source>
        <dbReference type="ARBA" id="ARBA00023319"/>
    </source>
</evidence>
<evidence type="ECO:0000256" key="9">
    <source>
        <dbReference type="ARBA" id="ARBA00022989"/>
    </source>
</evidence>